<comment type="caution">
    <text evidence="1">The sequence shown here is derived from an EMBL/GenBank/DDBJ whole genome shotgun (WGS) entry which is preliminary data.</text>
</comment>
<dbReference type="EMBL" id="CANHGI010000002">
    <property type="protein sequence ID" value="CAI5442512.1"/>
    <property type="molecule type" value="Genomic_DNA"/>
</dbReference>
<organism evidence="1 2">
    <name type="scientific">Caenorhabditis angaria</name>
    <dbReference type="NCBI Taxonomy" id="860376"/>
    <lineage>
        <taxon>Eukaryota</taxon>
        <taxon>Metazoa</taxon>
        <taxon>Ecdysozoa</taxon>
        <taxon>Nematoda</taxon>
        <taxon>Chromadorea</taxon>
        <taxon>Rhabditida</taxon>
        <taxon>Rhabditina</taxon>
        <taxon>Rhabditomorpha</taxon>
        <taxon>Rhabditoidea</taxon>
        <taxon>Rhabditidae</taxon>
        <taxon>Peloderinae</taxon>
        <taxon>Caenorhabditis</taxon>
    </lineage>
</organism>
<evidence type="ECO:0000313" key="1">
    <source>
        <dbReference type="EMBL" id="CAI5442512.1"/>
    </source>
</evidence>
<sequence>MTTFVESHYLDINEEIANSVENIRGSAFEAVSLPIQQKEQKEPVSDYCGFVGEELPPIYRQQLRQLSQMMAPNNKKLTKVQEQIKNLKEKEEKGGSDWAWLAKKEQEIENVIDFEHEESHDYLPGFSAPKICDLVHTRQDHMLPKMRSVTATSNVFRLNGTNWIKGSNYEQSKYLVMKNEDFEQVNNSQKSQLATSHTPTITSTTNDSSTFNNLSVHTAKIGPPMGCLSFPISPKSKMNSSQIAEKYRGLSAFRPVGENIESHYAFEKELN</sequence>
<evidence type="ECO:0000313" key="2">
    <source>
        <dbReference type="Proteomes" id="UP001152747"/>
    </source>
</evidence>
<dbReference type="AlphaFoldDB" id="A0A9P1IFY2"/>
<protein>
    <submittedName>
        <fullName evidence="1">Uncharacterized protein</fullName>
    </submittedName>
</protein>
<keyword evidence="2" id="KW-1185">Reference proteome</keyword>
<dbReference type="Proteomes" id="UP001152747">
    <property type="component" value="Unassembled WGS sequence"/>
</dbReference>
<accession>A0A9P1IFY2</accession>
<gene>
    <name evidence="1" type="ORF">CAMP_LOCUS5149</name>
</gene>
<reference evidence="1" key="1">
    <citation type="submission" date="2022-11" db="EMBL/GenBank/DDBJ databases">
        <authorList>
            <person name="Kikuchi T."/>
        </authorList>
    </citation>
    <scope>NUCLEOTIDE SEQUENCE</scope>
    <source>
        <strain evidence="1">PS1010</strain>
    </source>
</reference>
<dbReference type="OrthoDB" id="5839924at2759"/>
<proteinExistence type="predicted"/>
<name>A0A9P1IFY2_9PELO</name>